<gene>
    <name evidence="10" type="ORF">OEV98_08490</name>
</gene>
<dbReference type="GO" id="GO:0005886">
    <property type="term" value="C:plasma membrane"/>
    <property type="evidence" value="ECO:0007669"/>
    <property type="project" value="UniProtKB-SubCell"/>
</dbReference>
<feature type="transmembrane region" description="Helical" evidence="8">
    <location>
        <begin position="355"/>
        <end position="373"/>
    </location>
</feature>
<keyword evidence="6 8" id="KW-1133">Transmembrane helix</keyword>
<evidence type="ECO:0000256" key="8">
    <source>
        <dbReference type="SAM" id="Phobius"/>
    </source>
</evidence>
<dbReference type="RefSeq" id="WP_263072838.1">
    <property type="nucleotide sequence ID" value="NZ_JAOUSF010000003.1"/>
</dbReference>
<keyword evidence="4" id="KW-1003">Cell membrane</keyword>
<evidence type="ECO:0000256" key="3">
    <source>
        <dbReference type="ARBA" id="ARBA00022448"/>
    </source>
</evidence>
<feature type="transmembrane region" description="Helical" evidence="8">
    <location>
        <begin position="313"/>
        <end position="334"/>
    </location>
</feature>
<name>A0AAE3IUD6_9BACI</name>
<sequence>MKSSDNIHKANDQKWAIVSIASIPLVMTLGNSMLIPVLPTMEKELHISSLQSSLIITVYSVVAIFFIPIAGYLSDKWGRKMIIIPSLILAGIGGIIAAFASWKMQSGYWLILIGRTLQGVGAAGAFPIVLPLVGDMFRTDKEISSSLGIIETANTLGKVLSPILGALLANIIWYLPFVSIPVFCLISILMMMFLVKSPKNKEVPTFQEFVHDLKRTYKLNSRWLNSLFFIGGMLMFILFGILFYLSSLLEDGYGIGHITKGFILAIPLGALCLASFISGKKIKEDKILMKKVAFIGLLILCISVFSLSFFSNLWISILLFVIVGIGIGVGLPCLDALITEGIQKEERGTISSLYSSMRFIGVALGPPILAIMMKSMENYIFYFLAGLSVLTAIICYFGIRPEKEEKERSKSSTFEKIKI</sequence>
<dbReference type="AlphaFoldDB" id="A0AAE3IUD6"/>
<evidence type="ECO:0000256" key="1">
    <source>
        <dbReference type="ARBA" id="ARBA00004651"/>
    </source>
</evidence>
<feature type="transmembrane region" description="Helical" evidence="8">
    <location>
        <begin position="15"/>
        <end position="38"/>
    </location>
</feature>
<dbReference type="SUPFAM" id="SSF103473">
    <property type="entry name" value="MFS general substrate transporter"/>
    <property type="match status" value="1"/>
</dbReference>
<feature type="domain" description="Major facilitator superfamily (MFS) profile" evidence="9">
    <location>
        <begin position="16"/>
        <end position="403"/>
    </location>
</feature>
<evidence type="ECO:0000256" key="7">
    <source>
        <dbReference type="ARBA" id="ARBA00023136"/>
    </source>
</evidence>
<dbReference type="GO" id="GO:0022857">
    <property type="term" value="F:transmembrane transporter activity"/>
    <property type="evidence" value="ECO:0007669"/>
    <property type="project" value="InterPro"/>
</dbReference>
<evidence type="ECO:0000256" key="6">
    <source>
        <dbReference type="ARBA" id="ARBA00022989"/>
    </source>
</evidence>
<comment type="similarity">
    <text evidence="2">Belongs to the major facilitator superfamily. TCR/Tet family.</text>
</comment>
<accession>A0AAE3IUD6</accession>
<dbReference type="PROSITE" id="PS00217">
    <property type="entry name" value="SUGAR_TRANSPORT_2"/>
    <property type="match status" value="1"/>
</dbReference>
<comment type="caution">
    <text evidence="10">The sequence shown here is derived from an EMBL/GenBank/DDBJ whole genome shotgun (WGS) entry which is preliminary data.</text>
</comment>
<evidence type="ECO:0000313" key="11">
    <source>
        <dbReference type="Proteomes" id="UP001209318"/>
    </source>
</evidence>
<dbReference type="Pfam" id="PF07690">
    <property type="entry name" value="MFS_1"/>
    <property type="match status" value="1"/>
</dbReference>
<dbReference type="InterPro" id="IPR001958">
    <property type="entry name" value="Tet-R_TetA/multi-R_MdtG-like"/>
</dbReference>
<dbReference type="PROSITE" id="PS00216">
    <property type="entry name" value="SUGAR_TRANSPORT_1"/>
    <property type="match status" value="1"/>
</dbReference>
<feature type="transmembrane region" description="Helical" evidence="8">
    <location>
        <begin position="108"/>
        <end position="133"/>
    </location>
</feature>
<keyword evidence="3" id="KW-0813">Transport</keyword>
<reference evidence="10" key="1">
    <citation type="submission" date="2022-10" db="EMBL/GenBank/DDBJ databases">
        <title>Description of Fervidibacillus gen. nov. in the family Fervidibacillaceae fam. nov. with two species, Fervidibacillus albus sp. nov., and Fervidibacillus halotolerans sp. nov., isolated from tidal flat sediments.</title>
        <authorList>
            <person name="Kwon K.K."/>
            <person name="Yang S.-H."/>
        </authorList>
    </citation>
    <scope>NUCLEOTIDE SEQUENCE</scope>
    <source>
        <strain evidence="10">JCM 19140</strain>
    </source>
</reference>
<dbReference type="PANTHER" id="PTHR43124">
    <property type="entry name" value="PURINE EFFLUX PUMP PBUE"/>
    <property type="match status" value="1"/>
</dbReference>
<feature type="transmembrane region" description="Helical" evidence="8">
    <location>
        <begin position="50"/>
        <end position="70"/>
    </location>
</feature>
<feature type="transmembrane region" description="Helical" evidence="8">
    <location>
        <begin position="223"/>
        <end position="245"/>
    </location>
</feature>
<feature type="transmembrane region" description="Helical" evidence="8">
    <location>
        <begin position="82"/>
        <end position="102"/>
    </location>
</feature>
<feature type="transmembrane region" description="Helical" evidence="8">
    <location>
        <begin position="288"/>
        <end position="307"/>
    </location>
</feature>
<dbReference type="InterPro" id="IPR020846">
    <property type="entry name" value="MFS_dom"/>
</dbReference>
<dbReference type="InterPro" id="IPR011701">
    <property type="entry name" value="MFS"/>
</dbReference>
<organism evidence="10 11">
    <name type="scientific">Perspicuibacillus lycopersici</name>
    <dbReference type="NCBI Taxonomy" id="1325689"/>
    <lineage>
        <taxon>Bacteria</taxon>
        <taxon>Bacillati</taxon>
        <taxon>Bacillota</taxon>
        <taxon>Bacilli</taxon>
        <taxon>Bacillales</taxon>
        <taxon>Bacillaceae</taxon>
        <taxon>Perspicuibacillus</taxon>
    </lineage>
</organism>
<dbReference type="InterPro" id="IPR036259">
    <property type="entry name" value="MFS_trans_sf"/>
</dbReference>
<dbReference type="Proteomes" id="UP001209318">
    <property type="component" value="Unassembled WGS sequence"/>
</dbReference>
<feature type="transmembrane region" description="Helical" evidence="8">
    <location>
        <begin position="171"/>
        <end position="195"/>
    </location>
</feature>
<dbReference type="Gene3D" id="1.20.1250.20">
    <property type="entry name" value="MFS general substrate transporter like domains"/>
    <property type="match status" value="1"/>
</dbReference>
<evidence type="ECO:0000256" key="5">
    <source>
        <dbReference type="ARBA" id="ARBA00022692"/>
    </source>
</evidence>
<dbReference type="CDD" id="cd17474">
    <property type="entry name" value="MFS_YfmO_like"/>
    <property type="match status" value="1"/>
</dbReference>
<evidence type="ECO:0000256" key="2">
    <source>
        <dbReference type="ARBA" id="ARBA00007520"/>
    </source>
</evidence>
<dbReference type="InterPro" id="IPR050189">
    <property type="entry name" value="MFS_Efflux_Transporters"/>
</dbReference>
<feature type="transmembrane region" description="Helical" evidence="8">
    <location>
        <begin position="257"/>
        <end position="276"/>
    </location>
</feature>
<dbReference type="PANTHER" id="PTHR43124:SF3">
    <property type="entry name" value="CHLORAMPHENICOL EFFLUX PUMP RV0191"/>
    <property type="match status" value="1"/>
</dbReference>
<feature type="transmembrane region" description="Helical" evidence="8">
    <location>
        <begin position="379"/>
        <end position="399"/>
    </location>
</feature>
<dbReference type="PROSITE" id="PS50850">
    <property type="entry name" value="MFS"/>
    <property type="match status" value="1"/>
</dbReference>
<keyword evidence="5 8" id="KW-0812">Transmembrane</keyword>
<dbReference type="EMBL" id="JAOUSF010000003">
    <property type="protein sequence ID" value="MCU9613596.1"/>
    <property type="molecule type" value="Genomic_DNA"/>
</dbReference>
<dbReference type="PRINTS" id="PR01035">
    <property type="entry name" value="TCRTETA"/>
</dbReference>
<comment type="subcellular location">
    <subcellularLocation>
        <location evidence="1">Cell membrane</location>
        <topology evidence="1">Multi-pass membrane protein</topology>
    </subcellularLocation>
</comment>
<keyword evidence="7 8" id="KW-0472">Membrane</keyword>
<evidence type="ECO:0000256" key="4">
    <source>
        <dbReference type="ARBA" id="ARBA00022475"/>
    </source>
</evidence>
<protein>
    <submittedName>
        <fullName evidence="10">MFS transporter</fullName>
    </submittedName>
</protein>
<evidence type="ECO:0000259" key="9">
    <source>
        <dbReference type="PROSITE" id="PS50850"/>
    </source>
</evidence>
<keyword evidence="11" id="KW-1185">Reference proteome</keyword>
<dbReference type="InterPro" id="IPR005829">
    <property type="entry name" value="Sugar_transporter_CS"/>
</dbReference>
<evidence type="ECO:0000313" key="10">
    <source>
        <dbReference type="EMBL" id="MCU9613596.1"/>
    </source>
</evidence>
<proteinExistence type="inferred from homology"/>